<protein>
    <submittedName>
        <fullName evidence="6">MerR family transcriptional regulator</fullName>
    </submittedName>
</protein>
<evidence type="ECO:0000256" key="4">
    <source>
        <dbReference type="ARBA" id="ARBA00023163"/>
    </source>
</evidence>
<feature type="domain" description="HTH merR-type" evidence="5">
    <location>
        <begin position="19"/>
        <end position="84"/>
    </location>
</feature>
<dbReference type="EMBL" id="JACBXV010000036">
    <property type="protein sequence ID" value="NYS68759.1"/>
    <property type="molecule type" value="Genomic_DNA"/>
</dbReference>
<dbReference type="PANTHER" id="PTHR30204">
    <property type="entry name" value="REDOX-CYCLING DRUG-SENSING TRANSCRIPTIONAL ACTIVATOR SOXR"/>
    <property type="match status" value="1"/>
</dbReference>
<dbReference type="InterPro" id="IPR047057">
    <property type="entry name" value="MerR_fam"/>
</dbReference>
<dbReference type="InterPro" id="IPR009061">
    <property type="entry name" value="DNA-bd_dom_put_sf"/>
</dbReference>
<keyword evidence="1" id="KW-0678">Repressor</keyword>
<evidence type="ECO:0000256" key="1">
    <source>
        <dbReference type="ARBA" id="ARBA00022491"/>
    </source>
</evidence>
<evidence type="ECO:0000256" key="3">
    <source>
        <dbReference type="ARBA" id="ARBA00023125"/>
    </source>
</evidence>
<dbReference type="GO" id="GO:0003677">
    <property type="term" value="F:DNA binding"/>
    <property type="evidence" value="ECO:0007669"/>
    <property type="project" value="UniProtKB-KW"/>
</dbReference>
<dbReference type="PRINTS" id="PR00040">
    <property type="entry name" value="HTHMERR"/>
</dbReference>
<dbReference type="SUPFAM" id="SSF46955">
    <property type="entry name" value="Putative DNA-binding domain"/>
    <property type="match status" value="1"/>
</dbReference>
<dbReference type="AlphaFoldDB" id="A0A853EHK0"/>
<keyword evidence="4" id="KW-0804">Transcription</keyword>
<dbReference type="PROSITE" id="PS50937">
    <property type="entry name" value="HTH_MERR_2"/>
    <property type="match status" value="1"/>
</dbReference>
<comment type="caution">
    <text evidence="6">The sequence shown here is derived from an EMBL/GenBank/DDBJ whole genome shotgun (WGS) entry which is preliminary data.</text>
</comment>
<evidence type="ECO:0000313" key="7">
    <source>
        <dbReference type="Proteomes" id="UP000572528"/>
    </source>
</evidence>
<evidence type="ECO:0000313" key="6">
    <source>
        <dbReference type="EMBL" id="NYS68759.1"/>
    </source>
</evidence>
<reference evidence="6 7" key="1">
    <citation type="submission" date="2020-07" db="EMBL/GenBank/DDBJ databases">
        <title>MOT database genomes.</title>
        <authorList>
            <person name="Joseph S."/>
            <person name="Aduse-Opoku J."/>
            <person name="Hashim A."/>
            <person name="Wade W."/>
            <person name="Curtis M."/>
        </authorList>
    </citation>
    <scope>NUCLEOTIDE SEQUENCE [LARGE SCALE GENOMIC DNA]</scope>
    <source>
        <strain evidence="6 7">WMus004</strain>
    </source>
</reference>
<sequence length="133" mass="14519">MNSHVYEDGASGRPQGKLISAAARAIGVAAHVLRHWEDEGVLIPGREAQGHRRYTRVDITRGQQIRYAQALGLSLAQIRAFLHGFPADRAMLLRSHHDELLHRAHALLASASTISDVLASGSVRHCPADLPRP</sequence>
<dbReference type="PANTHER" id="PTHR30204:SF69">
    <property type="entry name" value="MERR-FAMILY TRANSCRIPTIONAL REGULATOR"/>
    <property type="match status" value="1"/>
</dbReference>
<dbReference type="GO" id="GO:0003700">
    <property type="term" value="F:DNA-binding transcription factor activity"/>
    <property type="evidence" value="ECO:0007669"/>
    <property type="project" value="InterPro"/>
</dbReference>
<organism evidence="6 7">
    <name type="scientific">Actinomyces bowdenii</name>
    <dbReference type="NCBI Taxonomy" id="131109"/>
    <lineage>
        <taxon>Bacteria</taxon>
        <taxon>Bacillati</taxon>
        <taxon>Actinomycetota</taxon>
        <taxon>Actinomycetes</taxon>
        <taxon>Actinomycetales</taxon>
        <taxon>Actinomycetaceae</taxon>
        <taxon>Actinomyces</taxon>
    </lineage>
</organism>
<dbReference type="Pfam" id="PF13411">
    <property type="entry name" value="MerR_1"/>
    <property type="match status" value="1"/>
</dbReference>
<keyword evidence="2" id="KW-0805">Transcription regulation</keyword>
<dbReference type="InterPro" id="IPR000551">
    <property type="entry name" value="MerR-type_HTH_dom"/>
</dbReference>
<dbReference type="SMART" id="SM00422">
    <property type="entry name" value="HTH_MERR"/>
    <property type="match status" value="1"/>
</dbReference>
<keyword evidence="3" id="KW-0238">DNA-binding</keyword>
<dbReference type="Proteomes" id="UP000572528">
    <property type="component" value="Unassembled WGS sequence"/>
</dbReference>
<dbReference type="Gene3D" id="1.10.1660.10">
    <property type="match status" value="1"/>
</dbReference>
<gene>
    <name evidence="6" type="ORF">HZZ05_04370</name>
</gene>
<evidence type="ECO:0000256" key="2">
    <source>
        <dbReference type="ARBA" id="ARBA00023015"/>
    </source>
</evidence>
<dbReference type="PROSITE" id="PS00552">
    <property type="entry name" value="HTH_MERR_1"/>
    <property type="match status" value="1"/>
</dbReference>
<evidence type="ECO:0000259" key="5">
    <source>
        <dbReference type="PROSITE" id="PS50937"/>
    </source>
</evidence>
<accession>A0A853EHK0</accession>
<name>A0A853EHK0_9ACTO</name>
<proteinExistence type="predicted"/>